<proteinExistence type="predicted"/>
<dbReference type="AlphaFoldDB" id="H0HXR0"/>
<organism evidence="1 2">
    <name type="scientific">Mesorhizobium alhagi CCNWXJ12-2</name>
    <dbReference type="NCBI Taxonomy" id="1107882"/>
    <lineage>
        <taxon>Bacteria</taxon>
        <taxon>Pseudomonadati</taxon>
        <taxon>Pseudomonadota</taxon>
        <taxon>Alphaproteobacteria</taxon>
        <taxon>Hyphomicrobiales</taxon>
        <taxon>Phyllobacteriaceae</taxon>
        <taxon>Allomesorhizobium</taxon>
    </lineage>
</organism>
<accession>H0HXR0</accession>
<dbReference type="Proteomes" id="UP000003250">
    <property type="component" value="Unassembled WGS sequence"/>
</dbReference>
<gene>
    <name evidence="1" type="ORF">MAXJ12_24797</name>
</gene>
<protein>
    <submittedName>
        <fullName evidence="1">Uncharacterized protein</fullName>
    </submittedName>
</protein>
<dbReference type="EMBL" id="AHAM01000208">
    <property type="protein sequence ID" value="EHK54474.1"/>
    <property type="molecule type" value="Genomic_DNA"/>
</dbReference>
<keyword evidence="2" id="KW-1185">Reference proteome</keyword>
<sequence>MNFLLDVDWRCGHFQWRPILYILASPDKLRVKVRVSRIAQKLQVFFVIRQNALQLCRRDVPPLVSRMGIVINFCALRLLAFWRQRH</sequence>
<evidence type="ECO:0000313" key="1">
    <source>
        <dbReference type="EMBL" id="EHK54474.1"/>
    </source>
</evidence>
<name>H0HXR0_9HYPH</name>
<reference evidence="1 2" key="1">
    <citation type="journal article" date="2012" name="J. Bacteriol.">
        <title>Draft Genome Sequence of Mesorhizobium alhagi CCNWXJ12-2T, a Novel Salt-Resistant Species Isolated from the Desert of Northwestern China.</title>
        <authorList>
            <person name="Zhou M."/>
            <person name="Chen W."/>
            <person name="Chen H."/>
            <person name="Wei G."/>
        </authorList>
    </citation>
    <scope>NUCLEOTIDE SEQUENCE [LARGE SCALE GENOMIC DNA]</scope>
    <source>
        <strain evidence="1 2">CCNWXJ12-2</strain>
    </source>
</reference>
<evidence type="ECO:0000313" key="2">
    <source>
        <dbReference type="Proteomes" id="UP000003250"/>
    </source>
</evidence>